<dbReference type="RefSeq" id="WP_344326524.1">
    <property type="nucleotide sequence ID" value="NZ_BAAAPY010000004.1"/>
</dbReference>
<evidence type="ECO:0000313" key="2">
    <source>
        <dbReference type="Proteomes" id="UP001501480"/>
    </source>
</evidence>
<name>A0ABN2VXP7_9ACTN</name>
<accession>A0ABN2VXP7</accession>
<gene>
    <name evidence="1" type="ORF">GCM10009821_15010</name>
</gene>
<dbReference type="Pfam" id="PF12028">
    <property type="entry name" value="DUF3515"/>
    <property type="match status" value="1"/>
</dbReference>
<dbReference type="Proteomes" id="UP001501480">
    <property type="component" value="Unassembled WGS sequence"/>
</dbReference>
<sequence>MRALPAALASIALVVSGCSSGVLVDSYAREPGTADLCDALVADLPAEVAGQDRREVAQDVPAGAWGEVPVVLRCGVPDPDALEPTSPCYEVEGVGWFEERGADGRVFTTIGRAANVSVEVPAPVQPAADVLVDLADVVTGNVPVEQPCV</sequence>
<comment type="caution">
    <text evidence="1">The sequence shown here is derived from an EMBL/GenBank/DDBJ whole genome shotgun (WGS) entry which is preliminary data.</text>
</comment>
<dbReference type="EMBL" id="BAAAPY010000004">
    <property type="protein sequence ID" value="GAA2076667.1"/>
    <property type="molecule type" value="Genomic_DNA"/>
</dbReference>
<evidence type="ECO:0008006" key="3">
    <source>
        <dbReference type="Google" id="ProtNLM"/>
    </source>
</evidence>
<protein>
    <recommendedName>
        <fullName evidence="3">DUF3515 domain-containing protein</fullName>
    </recommendedName>
</protein>
<organism evidence="1 2">
    <name type="scientific">Aeromicrobium halocynthiae</name>
    <dbReference type="NCBI Taxonomy" id="560557"/>
    <lineage>
        <taxon>Bacteria</taxon>
        <taxon>Bacillati</taxon>
        <taxon>Actinomycetota</taxon>
        <taxon>Actinomycetes</taxon>
        <taxon>Propionibacteriales</taxon>
        <taxon>Nocardioidaceae</taxon>
        <taxon>Aeromicrobium</taxon>
    </lineage>
</organism>
<proteinExistence type="predicted"/>
<dbReference type="InterPro" id="IPR021903">
    <property type="entry name" value="DUF3515"/>
</dbReference>
<reference evidence="1 2" key="1">
    <citation type="journal article" date="2019" name="Int. J. Syst. Evol. Microbiol.">
        <title>The Global Catalogue of Microorganisms (GCM) 10K type strain sequencing project: providing services to taxonomists for standard genome sequencing and annotation.</title>
        <authorList>
            <consortium name="The Broad Institute Genomics Platform"/>
            <consortium name="The Broad Institute Genome Sequencing Center for Infectious Disease"/>
            <person name="Wu L."/>
            <person name="Ma J."/>
        </authorList>
    </citation>
    <scope>NUCLEOTIDE SEQUENCE [LARGE SCALE GENOMIC DNA]</scope>
    <source>
        <strain evidence="1 2">JCM 15749</strain>
    </source>
</reference>
<dbReference type="PROSITE" id="PS51257">
    <property type="entry name" value="PROKAR_LIPOPROTEIN"/>
    <property type="match status" value="1"/>
</dbReference>
<evidence type="ECO:0000313" key="1">
    <source>
        <dbReference type="EMBL" id="GAA2076667.1"/>
    </source>
</evidence>
<keyword evidence="2" id="KW-1185">Reference proteome</keyword>